<accession>A0ABS7XUX7</accession>
<comment type="caution">
    <text evidence="1">The sequence shown here is derived from an EMBL/GenBank/DDBJ whole genome shotgun (WGS) entry which is preliminary data.</text>
</comment>
<dbReference type="Proteomes" id="UP001198901">
    <property type="component" value="Unassembled WGS sequence"/>
</dbReference>
<keyword evidence="2" id="KW-1185">Reference proteome</keyword>
<name>A0ABS7XUX7_9FLAO</name>
<reference evidence="2" key="1">
    <citation type="submission" date="2023-07" db="EMBL/GenBank/DDBJ databases">
        <authorList>
            <person name="Yue Y."/>
        </authorList>
    </citation>
    <scope>NUCLEOTIDE SEQUENCE [LARGE SCALE GENOMIC DNA]</scope>
    <source>
        <strain evidence="2">D23</strain>
    </source>
</reference>
<evidence type="ECO:0000313" key="1">
    <source>
        <dbReference type="EMBL" id="MCA0133834.1"/>
    </source>
</evidence>
<dbReference type="PROSITE" id="PS51257">
    <property type="entry name" value="PROKAR_LIPOPROTEIN"/>
    <property type="match status" value="1"/>
</dbReference>
<evidence type="ECO:0000313" key="2">
    <source>
        <dbReference type="Proteomes" id="UP001198901"/>
    </source>
</evidence>
<gene>
    <name evidence="1" type="ORF">LBU54_14645</name>
</gene>
<dbReference type="EMBL" id="JAIUJR010000013">
    <property type="protein sequence ID" value="MCA0133834.1"/>
    <property type="molecule type" value="Genomic_DNA"/>
</dbReference>
<proteinExistence type="predicted"/>
<dbReference type="RefSeq" id="WP_224531756.1">
    <property type="nucleotide sequence ID" value="NZ_JAIUJR010000013.1"/>
</dbReference>
<protein>
    <submittedName>
        <fullName evidence="1">Uncharacterized protein</fullName>
    </submittedName>
</protein>
<sequence length="331" mass="38701">MKKQILTYFLVSISVFSCKKDIAEFEHTNPFEKVVLVENQTFDLDTISVKEIIGEKGTKIYFNREDFDIKDSDKVTLELKEYYSRLELISDNLNTITDKNELLESNGVVSIKFKIGDKEIKLKNGKKLKLKFAQEFRIGDRIFNGVLDSINQITWIQNSETKVLQTVLDSVATRRFGGVMTFREKLVSIDSVDYYNRQLEQIQGDLIEDIEKIGYYPLVLVDDYDWINVDKILDVDSRITFELNLNKSDLEKISVFFIYNDMNSFISEYRKYYDLKFIDIPIKNESSMIIVGEKEKELFADKRILNEQTTGKININLKKIDSTELKELLIK</sequence>
<organism evidence="1 2">
    <name type="scientific">Winogradskyella alexanderae</name>
    <dbReference type="NCBI Taxonomy" id="2877123"/>
    <lineage>
        <taxon>Bacteria</taxon>
        <taxon>Pseudomonadati</taxon>
        <taxon>Bacteroidota</taxon>
        <taxon>Flavobacteriia</taxon>
        <taxon>Flavobacteriales</taxon>
        <taxon>Flavobacteriaceae</taxon>
        <taxon>Winogradskyella</taxon>
    </lineage>
</organism>